<protein>
    <submittedName>
        <fullName evidence="1">Uncharacterized protein</fullName>
    </submittedName>
</protein>
<accession>A0AAU1ZT81</accession>
<reference evidence="1" key="1">
    <citation type="submission" date="2022-10" db="EMBL/GenBank/DDBJ databases">
        <title>The complete genomes of actinobacterial strains from the NBC collection.</title>
        <authorList>
            <person name="Joergensen T.S."/>
            <person name="Alvarez Arevalo M."/>
            <person name="Sterndorff E.B."/>
            <person name="Faurdal D."/>
            <person name="Vuksanovic O."/>
            <person name="Mourched A.-S."/>
            <person name="Charusanti P."/>
            <person name="Shaw S."/>
            <person name="Blin K."/>
            <person name="Weber T."/>
        </authorList>
    </citation>
    <scope>NUCLEOTIDE SEQUENCE</scope>
    <source>
        <strain evidence="1">NBC_00093</strain>
    </source>
</reference>
<dbReference type="AlphaFoldDB" id="A0AAU1ZT81"/>
<name>A0AAU1ZT81_9ACTN</name>
<organism evidence="1">
    <name type="scientific">Streptomyces sp. NBC_00093</name>
    <dbReference type="NCBI Taxonomy" id="2975649"/>
    <lineage>
        <taxon>Bacteria</taxon>
        <taxon>Bacillati</taxon>
        <taxon>Actinomycetota</taxon>
        <taxon>Actinomycetes</taxon>
        <taxon>Kitasatosporales</taxon>
        <taxon>Streptomycetaceae</taxon>
        <taxon>Streptomyces</taxon>
    </lineage>
</organism>
<proteinExistence type="predicted"/>
<dbReference type="EMBL" id="CP108222">
    <property type="protein sequence ID" value="WTT15616.1"/>
    <property type="molecule type" value="Genomic_DNA"/>
</dbReference>
<evidence type="ECO:0000313" key="1">
    <source>
        <dbReference type="EMBL" id="WTT15616.1"/>
    </source>
</evidence>
<gene>
    <name evidence="1" type="ORF">OHA22_08825</name>
</gene>
<sequence length="175" mass="18651">MGAALVTPHALWADTPVSALRAADHLLLRLAAELALPEGTFGCTHLVRGERPRVALSFTLPSEPLQRTAEERLMALGYEVTPGVPDAVGRAVLYPGVSSLTGTLTVAQLLEHSAIDRVTVLGTRDQLAPDTLLVTRDHVRPQWLDGELVLTVMPAVGGTLVPFEVPEPTPCCADH</sequence>